<name>A0AAD6Y5J1_9AGAR</name>
<protein>
    <submittedName>
        <fullName evidence="2">Uncharacterized protein</fullName>
    </submittedName>
</protein>
<accession>A0AAD6Y5J1</accession>
<evidence type="ECO:0000313" key="2">
    <source>
        <dbReference type="EMBL" id="KAJ7200363.1"/>
    </source>
</evidence>
<evidence type="ECO:0000256" key="1">
    <source>
        <dbReference type="SAM" id="MobiDB-lite"/>
    </source>
</evidence>
<sequence length="394" mass="43541">MASTDLILRRSQVDRDGKSFLDRTFDPIIAHDPSSGVAFLHEHVYHTTFDRQTDDNGRMEYFTKPSKTAFSTNIVAEIGSAAEGTWMASYPQGTLQVSSLPYGDGNSGSHRMIIAARCPTGASEDIKRMWNDGLAAVDDVRAEDEKLEDAKGLRFKVTEAATRSDGDAELPADILTLRLQPTYQTPRESKYPKAAPSTPRRQRNVRSDQGRVSDADAEGDVDMESETLEVKSVPVSDRKVGDTYSPNLLPDHRGPYFAHKAAKLVQREYMDEDGHLISPDELYLKLTEGTLFTATITFETFIIKEKQNPARWLDKKIYHIYVSKLKILDRGIDTAWTPAIPSLPAVNTARPSTPVSATKRAHDSSVDDVFASISPSPAKKPRPASSGKSKRGGQ</sequence>
<proteinExistence type="predicted"/>
<feature type="compositionally biased region" description="Low complexity" evidence="1">
    <location>
        <begin position="371"/>
        <end position="387"/>
    </location>
</feature>
<evidence type="ECO:0000313" key="3">
    <source>
        <dbReference type="Proteomes" id="UP001219525"/>
    </source>
</evidence>
<dbReference type="AlphaFoldDB" id="A0AAD6Y5J1"/>
<gene>
    <name evidence="2" type="ORF">GGX14DRAFT_660279</name>
</gene>
<reference evidence="2" key="1">
    <citation type="submission" date="2023-03" db="EMBL/GenBank/DDBJ databases">
        <title>Massive genome expansion in bonnet fungi (Mycena s.s.) driven by repeated elements and novel gene families across ecological guilds.</title>
        <authorList>
            <consortium name="Lawrence Berkeley National Laboratory"/>
            <person name="Harder C.B."/>
            <person name="Miyauchi S."/>
            <person name="Viragh M."/>
            <person name="Kuo A."/>
            <person name="Thoen E."/>
            <person name="Andreopoulos B."/>
            <person name="Lu D."/>
            <person name="Skrede I."/>
            <person name="Drula E."/>
            <person name="Henrissat B."/>
            <person name="Morin E."/>
            <person name="Kohler A."/>
            <person name="Barry K."/>
            <person name="LaButti K."/>
            <person name="Morin E."/>
            <person name="Salamov A."/>
            <person name="Lipzen A."/>
            <person name="Mereny Z."/>
            <person name="Hegedus B."/>
            <person name="Baldrian P."/>
            <person name="Stursova M."/>
            <person name="Weitz H."/>
            <person name="Taylor A."/>
            <person name="Grigoriev I.V."/>
            <person name="Nagy L.G."/>
            <person name="Martin F."/>
            <person name="Kauserud H."/>
        </authorList>
    </citation>
    <scope>NUCLEOTIDE SEQUENCE</scope>
    <source>
        <strain evidence="2">9144</strain>
    </source>
</reference>
<feature type="compositionally biased region" description="Basic and acidic residues" evidence="1">
    <location>
        <begin position="205"/>
        <end position="214"/>
    </location>
</feature>
<dbReference type="Proteomes" id="UP001219525">
    <property type="component" value="Unassembled WGS sequence"/>
</dbReference>
<dbReference type="EMBL" id="JARJCW010000063">
    <property type="protein sequence ID" value="KAJ7200363.1"/>
    <property type="molecule type" value="Genomic_DNA"/>
</dbReference>
<feature type="region of interest" description="Disordered" evidence="1">
    <location>
        <begin position="347"/>
        <end position="394"/>
    </location>
</feature>
<organism evidence="2 3">
    <name type="scientific">Mycena pura</name>
    <dbReference type="NCBI Taxonomy" id="153505"/>
    <lineage>
        <taxon>Eukaryota</taxon>
        <taxon>Fungi</taxon>
        <taxon>Dikarya</taxon>
        <taxon>Basidiomycota</taxon>
        <taxon>Agaricomycotina</taxon>
        <taxon>Agaricomycetes</taxon>
        <taxon>Agaricomycetidae</taxon>
        <taxon>Agaricales</taxon>
        <taxon>Marasmiineae</taxon>
        <taxon>Mycenaceae</taxon>
        <taxon>Mycena</taxon>
    </lineage>
</organism>
<keyword evidence="3" id="KW-1185">Reference proteome</keyword>
<comment type="caution">
    <text evidence="2">The sequence shown here is derived from an EMBL/GenBank/DDBJ whole genome shotgun (WGS) entry which is preliminary data.</text>
</comment>
<feature type="region of interest" description="Disordered" evidence="1">
    <location>
        <begin position="177"/>
        <end position="221"/>
    </location>
</feature>